<evidence type="ECO:0000313" key="2">
    <source>
        <dbReference type="EMBL" id="PXV68928.1"/>
    </source>
</evidence>
<sequence>MKHIIFKTLSLALIWACCITLQAQAQVGIITTAPRSTLDVTAQPLDGGITDGIIAPLLTRAQLIAKDAQYGTNQTDAIVYITTIDGVVTTKTAKVTTTGYYFFDGSIWQNIDRAGSYFYLPPFILPTTSVGAGKTFDLYTGAFSKQFNLSGNTLYKTSNSILQQIPSARYTANQLDYVVTYYDTDIIKINSISTTGIINYDVLSTVYGPAAFINVVVITK</sequence>
<dbReference type="OrthoDB" id="9808953at2"/>
<feature type="signal peptide" evidence="1">
    <location>
        <begin position="1"/>
        <end position="25"/>
    </location>
</feature>
<proteinExistence type="predicted"/>
<dbReference type="AlphaFoldDB" id="A0A2V3PWH1"/>
<keyword evidence="3" id="KW-1185">Reference proteome</keyword>
<accession>A0A2V3PWH1</accession>
<evidence type="ECO:0000256" key="1">
    <source>
        <dbReference type="SAM" id="SignalP"/>
    </source>
</evidence>
<reference evidence="2 3" key="1">
    <citation type="submission" date="2018-03" db="EMBL/GenBank/DDBJ databases">
        <title>Genomic Encyclopedia of Archaeal and Bacterial Type Strains, Phase II (KMG-II): from individual species to whole genera.</title>
        <authorList>
            <person name="Goeker M."/>
        </authorList>
    </citation>
    <scope>NUCLEOTIDE SEQUENCE [LARGE SCALE GENOMIC DNA]</scope>
    <source>
        <strain evidence="2 3">DSM 100214</strain>
    </source>
</reference>
<evidence type="ECO:0000313" key="3">
    <source>
        <dbReference type="Proteomes" id="UP000247973"/>
    </source>
</evidence>
<gene>
    <name evidence="2" type="ORF">CLV62_101194</name>
</gene>
<feature type="chain" id="PRO_5016000197" evidence="1">
    <location>
        <begin position="26"/>
        <end position="220"/>
    </location>
</feature>
<name>A0A2V3PWH1_9BACT</name>
<organism evidence="2 3">
    <name type="scientific">Dysgonomonas alginatilytica</name>
    <dbReference type="NCBI Taxonomy" id="1605892"/>
    <lineage>
        <taxon>Bacteria</taxon>
        <taxon>Pseudomonadati</taxon>
        <taxon>Bacteroidota</taxon>
        <taxon>Bacteroidia</taxon>
        <taxon>Bacteroidales</taxon>
        <taxon>Dysgonomonadaceae</taxon>
        <taxon>Dysgonomonas</taxon>
    </lineage>
</organism>
<dbReference type="RefSeq" id="WP_110308905.1">
    <property type="nucleotide sequence ID" value="NZ_QICL01000001.1"/>
</dbReference>
<dbReference type="EMBL" id="QICL01000001">
    <property type="protein sequence ID" value="PXV68928.1"/>
    <property type="molecule type" value="Genomic_DNA"/>
</dbReference>
<dbReference type="Proteomes" id="UP000247973">
    <property type="component" value="Unassembled WGS sequence"/>
</dbReference>
<comment type="caution">
    <text evidence="2">The sequence shown here is derived from an EMBL/GenBank/DDBJ whole genome shotgun (WGS) entry which is preliminary data.</text>
</comment>
<keyword evidence="1" id="KW-0732">Signal</keyword>
<protein>
    <submittedName>
        <fullName evidence="2">Uncharacterized protein</fullName>
    </submittedName>
</protein>